<comment type="similarity">
    <text evidence="2 9">Belongs to the glycosyl hydrolase 15 family.</text>
</comment>
<dbReference type="InterPro" id="IPR046966">
    <property type="entry name" value="Glucoamylase_active_site"/>
</dbReference>
<dbReference type="STRING" id="1095630.A0A2J6THB6"/>
<dbReference type="InterPro" id="IPR011613">
    <property type="entry name" value="GH15-like"/>
</dbReference>
<accession>A0A2J6THB6</accession>
<keyword evidence="4 9" id="KW-0378">Hydrolase</keyword>
<dbReference type="Gene3D" id="2.60.40.10">
    <property type="entry name" value="Immunoglobulins"/>
    <property type="match status" value="1"/>
</dbReference>
<keyword evidence="15" id="KW-1185">Reference proteome</keyword>
<dbReference type="InterPro" id="IPR012341">
    <property type="entry name" value="6hp_glycosidase-like_sf"/>
</dbReference>
<feature type="domain" description="CBM20" evidence="13">
    <location>
        <begin position="482"/>
        <end position="589"/>
    </location>
</feature>
<evidence type="ECO:0000259" key="13">
    <source>
        <dbReference type="PROSITE" id="PS51166"/>
    </source>
</evidence>
<dbReference type="FunFam" id="1.50.10.10:FF:000018">
    <property type="entry name" value="Glucoamylase"/>
    <property type="match status" value="1"/>
</dbReference>
<dbReference type="PIRSF" id="PIRSF001031">
    <property type="entry name" value="Glu-a-glcsd_SBD"/>
    <property type="match status" value="1"/>
</dbReference>
<dbReference type="Pfam" id="PF00723">
    <property type="entry name" value="Glyco_hydro_15"/>
    <property type="match status" value="1"/>
</dbReference>
<keyword evidence="7 9" id="KW-0326">Glycosidase</keyword>
<evidence type="ECO:0000256" key="7">
    <source>
        <dbReference type="ARBA" id="ARBA00023295"/>
    </source>
</evidence>
<dbReference type="InterPro" id="IPR034836">
    <property type="entry name" value="CBM20_glucoamylase"/>
</dbReference>
<protein>
    <recommendedName>
        <fullName evidence="9">Glucoamylase</fullName>
        <ecNumber evidence="9">3.2.1.3</ecNumber>
    </recommendedName>
    <alternativeName>
        <fullName evidence="9">1,4-alpha-D-glucan glucohydrolase</fullName>
    </alternativeName>
    <alternativeName>
        <fullName evidence="9">Glucan 1,4-alpha-glucosidase</fullName>
    </alternativeName>
</protein>
<dbReference type="SUPFAM" id="SSF48208">
    <property type="entry name" value="Six-hairpin glycosidases"/>
    <property type="match status" value="1"/>
</dbReference>
<dbReference type="InterPro" id="IPR002044">
    <property type="entry name" value="CBM20"/>
</dbReference>
<evidence type="ECO:0000313" key="14">
    <source>
        <dbReference type="EMBL" id="PMD62422.1"/>
    </source>
</evidence>
<dbReference type="InParanoid" id="A0A2J6THB6"/>
<feature type="active site" description="Proton acceptor" evidence="10">
    <location>
        <position position="204"/>
    </location>
</feature>
<evidence type="ECO:0000256" key="9">
    <source>
        <dbReference type="PIRNR" id="PIRNR001031"/>
    </source>
</evidence>
<keyword evidence="5" id="KW-0325">Glycoprotein</keyword>
<dbReference type="PROSITE" id="PS00820">
    <property type="entry name" value="GLUCOAMYLASE"/>
    <property type="match status" value="1"/>
</dbReference>
<dbReference type="InterPro" id="IPR013783">
    <property type="entry name" value="Ig-like_fold"/>
</dbReference>
<keyword evidence="6 9" id="KW-0119">Carbohydrate metabolism</keyword>
<feature type="active site" description="Proton donor" evidence="10">
    <location>
        <position position="207"/>
    </location>
</feature>
<dbReference type="Proteomes" id="UP000235371">
    <property type="component" value="Unassembled WGS sequence"/>
</dbReference>
<dbReference type="EC" id="3.2.1.3" evidence="9"/>
<feature type="binding site" evidence="11">
    <location>
        <position position="148"/>
    </location>
    <ligand>
        <name>substrate</name>
    </ligand>
</feature>
<dbReference type="Pfam" id="PF00686">
    <property type="entry name" value="CBM_20"/>
    <property type="match status" value="1"/>
</dbReference>
<feature type="signal peptide" evidence="12">
    <location>
        <begin position="1"/>
        <end position="20"/>
    </location>
</feature>
<evidence type="ECO:0000313" key="15">
    <source>
        <dbReference type="Proteomes" id="UP000235371"/>
    </source>
</evidence>
<keyword evidence="3 12" id="KW-0732">Signal</keyword>
<evidence type="ECO:0000256" key="12">
    <source>
        <dbReference type="SAM" id="SignalP"/>
    </source>
</evidence>
<dbReference type="InterPro" id="IPR013784">
    <property type="entry name" value="Carb-bd-like_fold"/>
</dbReference>
<dbReference type="RefSeq" id="XP_024739326.1">
    <property type="nucleotide sequence ID" value="XM_024884661.1"/>
</dbReference>
<dbReference type="GO" id="GO:0004339">
    <property type="term" value="F:glucan 1,4-alpha-glucosidase activity"/>
    <property type="evidence" value="ECO:0007669"/>
    <property type="project" value="UniProtKB-EC"/>
</dbReference>
<dbReference type="GO" id="GO:0000324">
    <property type="term" value="C:fungal-type vacuole"/>
    <property type="evidence" value="ECO:0007669"/>
    <property type="project" value="TreeGrafter"/>
</dbReference>
<comment type="catalytic activity">
    <reaction evidence="1 9">
        <text>Hydrolysis of terminal (1-&gt;4)-linked alpha-D-glucose residues successively from non-reducing ends of the chains with release of beta-D-glucose.</text>
        <dbReference type="EC" id="3.2.1.3"/>
    </reaction>
</comment>
<dbReference type="AlphaFoldDB" id="A0A2J6THB6"/>
<evidence type="ECO:0000256" key="3">
    <source>
        <dbReference type="ARBA" id="ARBA00022729"/>
    </source>
</evidence>
<feature type="chain" id="PRO_5014392786" description="Glucoamylase" evidence="12">
    <location>
        <begin position="21"/>
        <end position="597"/>
    </location>
</feature>
<dbReference type="GeneID" id="36592738"/>
<dbReference type="CDD" id="cd05811">
    <property type="entry name" value="CBM20_glucoamylase"/>
    <property type="match status" value="1"/>
</dbReference>
<organism evidence="14 15">
    <name type="scientific">Hyaloscypha bicolor E</name>
    <dbReference type="NCBI Taxonomy" id="1095630"/>
    <lineage>
        <taxon>Eukaryota</taxon>
        <taxon>Fungi</taxon>
        <taxon>Dikarya</taxon>
        <taxon>Ascomycota</taxon>
        <taxon>Pezizomycotina</taxon>
        <taxon>Leotiomycetes</taxon>
        <taxon>Helotiales</taxon>
        <taxon>Hyaloscyphaceae</taxon>
        <taxon>Hyaloscypha</taxon>
        <taxon>Hyaloscypha bicolor</taxon>
    </lineage>
</organism>
<dbReference type="OrthoDB" id="6123450at2759"/>
<dbReference type="SUPFAM" id="SSF49452">
    <property type="entry name" value="Starch-binding domain-like"/>
    <property type="match status" value="1"/>
</dbReference>
<dbReference type="InterPro" id="IPR000165">
    <property type="entry name" value="Glucoamylase"/>
</dbReference>
<proteinExistence type="inferred from homology"/>
<gene>
    <name evidence="14" type="ORF">K444DRAFT_641771</name>
</gene>
<dbReference type="InterPro" id="IPR008928">
    <property type="entry name" value="6-hairpin_glycosidase_sf"/>
</dbReference>
<evidence type="ECO:0000256" key="4">
    <source>
        <dbReference type="ARBA" id="ARBA00022801"/>
    </source>
</evidence>
<evidence type="ECO:0000256" key="5">
    <source>
        <dbReference type="ARBA" id="ARBA00023180"/>
    </source>
</evidence>
<dbReference type="InterPro" id="IPR008291">
    <property type="entry name" value="Glucoamylase_SBD"/>
</dbReference>
<sequence length="597" mass="64684">MHFFRSVVGLVSILLSETLAAPSDLRSRDLNSFIAAERAIALQGALNNIGPNGSAVPGAGAGFVVASPSKVNPDYFFTWTRDSALTLKMLIDEFIFGNTALLPTIWGYVHAQAKLQTVSNPSGTFLPAGLGLAEPKYQVDGTRFNGAWGRPQRDGPALRAIALMTFSNWLIDNGQKSTAKTIIWPIISNDLSYVGQYWNQTGFDLWEETLGSSFFTVQNQHRSLVQGAQLAKDLGVTCTGCDQAPELLCFLQSFWNGEYIVSNININNGRTGLDGNSILGSISVFDIDAYCNSPTIQPCNSQALANFKVLMDTFRTTYTINNGIPEGQGIAVGRYGEDVYQGGNPWYLITNAAAEFLYDAVAQWKARHNLIVDETSLAFFKDLYPTVTVRQYNSGNANSPFAQIMNAVTAYADSFVAVAEKYIPADGHLAEQFNRDTGVLLSAVDLTWSYAAFVTMSQRRAGQYPASWGTRNATAPPATCAATSTQGINVVFNVNASTYFGENIYVIGNTDDLGAWDIANSLPLGAGGYTSERPLWSASAYLNAGESVSYKYVRQENCDQPYIYETLNRTLTVPACGSASITEEDAWVGPVGTSGNC</sequence>
<dbReference type="Gene3D" id="1.50.10.10">
    <property type="match status" value="1"/>
</dbReference>
<dbReference type="GO" id="GO:0000272">
    <property type="term" value="P:polysaccharide catabolic process"/>
    <property type="evidence" value="ECO:0007669"/>
    <property type="project" value="UniProtKB-KW"/>
</dbReference>
<reference evidence="14 15" key="1">
    <citation type="submission" date="2016-04" db="EMBL/GenBank/DDBJ databases">
        <title>A degradative enzymes factory behind the ericoid mycorrhizal symbiosis.</title>
        <authorList>
            <consortium name="DOE Joint Genome Institute"/>
            <person name="Martino E."/>
            <person name="Morin E."/>
            <person name="Grelet G."/>
            <person name="Kuo A."/>
            <person name="Kohler A."/>
            <person name="Daghino S."/>
            <person name="Barry K."/>
            <person name="Choi C."/>
            <person name="Cichocki N."/>
            <person name="Clum A."/>
            <person name="Copeland A."/>
            <person name="Hainaut M."/>
            <person name="Haridas S."/>
            <person name="Labutti K."/>
            <person name="Lindquist E."/>
            <person name="Lipzen A."/>
            <person name="Khouja H.-R."/>
            <person name="Murat C."/>
            <person name="Ohm R."/>
            <person name="Olson A."/>
            <person name="Spatafora J."/>
            <person name="Veneault-Fourrey C."/>
            <person name="Henrissat B."/>
            <person name="Grigoriev I."/>
            <person name="Martin F."/>
            <person name="Perotto S."/>
        </authorList>
    </citation>
    <scope>NUCLEOTIDE SEQUENCE [LARGE SCALE GENOMIC DNA]</scope>
    <source>
        <strain evidence="14 15">E</strain>
    </source>
</reference>
<evidence type="ECO:0000256" key="2">
    <source>
        <dbReference type="ARBA" id="ARBA00006188"/>
    </source>
</evidence>
<evidence type="ECO:0000256" key="1">
    <source>
        <dbReference type="ARBA" id="ARBA00001863"/>
    </source>
</evidence>
<dbReference type="PANTHER" id="PTHR31616">
    <property type="entry name" value="TREHALASE"/>
    <property type="match status" value="1"/>
</dbReference>
<evidence type="ECO:0000256" key="10">
    <source>
        <dbReference type="PIRSR" id="PIRSR001031-1"/>
    </source>
</evidence>
<name>A0A2J6THB6_9HELO</name>
<dbReference type="PANTHER" id="PTHR31616:SF12">
    <property type="entry name" value="GLUCOAMYLASE"/>
    <property type="match status" value="1"/>
</dbReference>
<evidence type="ECO:0000256" key="11">
    <source>
        <dbReference type="PIRSR" id="PIRSR001031-2"/>
    </source>
</evidence>
<evidence type="ECO:0000256" key="8">
    <source>
        <dbReference type="ARBA" id="ARBA00023326"/>
    </source>
</evidence>
<dbReference type="GO" id="GO:2001070">
    <property type="term" value="F:starch binding"/>
    <property type="evidence" value="ECO:0007669"/>
    <property type="project" value="InterPro"/>
</dbReference>
<keyword evidence="8 9" id="KW-0624">Polysaccharide degradation</keyword>
<dbReference type="PRINTS" id="PR00736">
    <property type="entry name" value="GLHYDRLASE15"/>
</dbReference>
<dbReference type="PROSITE" id="PS51166">
    <property type="entry name" value="CBM20"/>
    <property type="match status" value="1"/>
</dbReference>
<dbReference type="FunCoup" id="A0A2J6THB6">
    <property type="interactions" value="80"/>
</dbReference>
<dbReference type="EMBL" id="KZ613783">
    <property type="protein sequence ID" value="PMD62422.1"/>
    <property type="molecule type" value="Genomic_DNA"/>
</dbReference>
<evidence type="ECO:0000256" key="6">
    <source>
        <dbReference type="ARBA" id="ARBA00023277"/>
    </source>
</evidence>
<dbReference type="SMART" id="SM01065">
    <property type="entry name" value="CBM_2"/>
    <property type="match status" value="1"/>
</dbReference>